<dbReference type="PaxDb" id="2903-EOD37896"/>
<dbReference type="KEGG" id="ehx:EMIHUDRAFT_224868"/>
<dbReference type="EnsemblProtists" id="EOD37896">
    <property type="protein sequence ID" value="EOD37896"/>
    <property type="gene ID" value="EMIHUDRAFT_224868"/>
</dbReference>
<dbReference type="Proteomes" id="UP000013827">
    <property type="component" value="Unassembled WGS sequence"/>
</dbReference>
<dbReference type="RefSeq" id="XP_005790325.1">
    <property type="nucleotide sequence ID" value="XM_005790268.1"/>
</dbReference>
<accession>A0A0D3KQ61</accession>
<dbReference type="HOGENOM" id="CLU_025971_0_0_1"/>
<dbReference type="AlphaFoldDB" id="A0A0D3KQ61"/>
<reference evidence="1" key="2">
    <citation type="submission" date="2024-10" db="UniProtKB">
        <authorList>
            <consortium name="EnsemblProtists"/>
        </authorList>
    </citation>
    <scope>IDENTIFICATION</scope>
</reference>
<dbReference type="GeneID" id="17283166"/>
<protein>
    <submittedName>
        <fullName evidence="1">Uncharacterized protein</fullName>
    </submittedName>
</protein>
<organism evidence="1 2">
    <name type="scientific">Emiliania huxleyi (strain CCMP1516)</name>
    <dbReference type="NCBI Taxonomy" id="280463"/>
    <lineage>
        <taxon>Eukaryota</taxon>
        <taxon>Haptista</taxon>
        <taxon>Haptophyta</taxon>
        <taxon>Prymnesiophyceae</taxon>
        <taxon>Isochrysidales</taxon>
        <taxon>Noelaerhabdaceae</taxon>
        <taxon>Emiliania</taxon>
    </lineage>
</organism>
<proteinExistence type="predicted"/>
<name>A0A0D3KQ61_EMIH1</name>
<evidence type="ECO:0000313" key="2">
    <source>
        <dbReference type="Proteomes" id="UP000013827"/>
    </source>
</evidence>
<evidence type="ECO:0000313" key="1">
    <source>
        <dbReference type="EnsemblProtists" id="EOD37896"/>
    </source>
</evidence>
<sequence>MPWIRRRDGLLWLSTYPSNPSEFAPVLLLIHSDSDVHKCFFDEDTGTPLPFAHIDAFPLDAPLGHLEHWYDPDSSAVETYLSALGLVVHECRRERRSYRLLGGVEDYAKMLAPWHPWIACVRERGGEALLHRFLAQLSDSYREWLRACGDSSGAADAQPPFVFDTVYVSARKTCVAATGTTVPPQCPPPSGRLQMISPDFSGSHFTVEHVDFYDPDEDEHMTPVRLPIASFETACAAAGIRRTDAFDHFGFEPIALTPSEMAALQLARGIALKDLSTRTLDERMYMENNLGLPGEFPREALSSIEIQSQLSSYLGVRKRHGAAQLLEHIVRRWAESRLAAQGGQLRTLASHSVEIRESLRYASSSRATAAGGGVDPPATALGTGAAHVRPQPHVHVDYTTRAAALRRLARPPEWSTRAATDVPPEEELWQVVNIWLPMHALGEAVDDGFGFVVGGESEVIPVYVHGAEFAANVRLRRSAEATLVEEPCMGWGRAWIFKSVLELGAPPHSAFARECNESDVDRLAAVAAPRVVGRKSLDVRVAVYYK</sequence>
<reference evidence="2" key="1">
    <citation type="journal article" date="2013" name="Nature">
        <title>Pan genome of the phytoplankton Emiliania underpins its global distribution.</title>
        <authorList>
            <person name="Read B.A."/>
            <person name="Kegel J."/>
            <person name="Klute M.J."/>
            <person name="Kuo A."/>
            <person name="Lefebvre S.C."/>
            <person name="Maumus F."/>
            <person name="Mayer C."/>
            <person name="Miller J."/>
            <person name="Monier A."/>
            <person name="Salamov A."/>
            <person name="Young J."/>
            <person name="Aguilar M."/>
            <person name="Claverie J.M."/>
            <person name="Frickenhaus S."/>
            <person name="Gonzalez K."/>
            <person name="Herman E.K."/>
            <person name="Lin Y.C."/>
            <person name="Napier J."/>
            <person name="Ogata H."/>
            <person name="Sarno A.F."/>
            <person name="Shmutz J."/>
            <person name="Schroeder D."/>
            <person name="de Vargas C."/>
            <person name="Verret F."/>
            <person name="von Dassow P."/>
            <person name="Valentin K."/>
            <person name="Van de Peer Y."/>
            <person name="Wheeler G."/>
            <person name="Dacks J.B."/>
            <person name="Delwiche C.F."/>
            <person name="Dyhrman S.T."/>
            <person name="Glockner G."/>
            <person name="John U."/>
            <person name="Richards T."/>
            <person name="Worden A.Z."/>
            <person name="Zhang X."/>
            <person name="Grigoriev I.V."/>
            <person name="Allen A.E."/>
            <person name="Bidle K."/>
            <person name="Borodovsky M."/>
            <person name="Bowler C."/>
            <person name="Brownlee C."/>
            <person name="Cock J.M."/>
            <person name="Elias M."/>
            <person name="Gladyshev V.N."/>
            <person name="Groth M."/>
            <person name="Guda C."/>
            <person name="Hadaegh A."/>
            <person name="Iglesias-Rodriguez M.D."/>
            <person name="Jenkins J."/>
            <person name="Jones B.M."/>
            <person name="Lawson T."/>
            <person name="Leese F."/>
            <person name="Lindquist E."/>
            <person name="Lobanov A."/>
            <person name="Lomsadze A."/>
            <person name="Malik S.B."/>
            <person name="Marsh M.E."/>
            <person name="Mackinder L."/>
            <person name="Mock T."/>
            <person name="Mueller-Roeber B."/>
            <person name="Pagarete A."/>
            <person name="Parker M."/>
            <person name="Probert I."/>
            <person name="Quesneville H."/>
            <person name="Raines C."/>
            <person name="Rensing S.A."/>
            <person name="Riano-Pachon D.M."/>
            <person name="Richier S."/>
            <person name="Rokitta S."/>
            <person name="Shiraiwa Y."/>
            <person name="Soanes D.M."/>
            <person name="van der Giezen M."/>
            <person name="Wahlund T.M."/>
            <person name="Williams B."/>
            <person name="Wilson W."/>
            <person name="Wolfe G."/>
            <person name="Wurch L.L."/>
        </authorList>
    </citation>
    <scope>NUCLEOTIDE SEQUENCE</scope>
</reference>
<keyword evidence="2" id="KW-1185">Reference proteome</keyword>